<dbReference type="AlphaFoldDB" id="A0A286TY95"/>
<feature type="domain" description="PASTA" evidence="1">
    <location>
        <begin position="256"/>
        <end position="323"/>
    </location>
</feature>
<name>A0A286TY95_9BACT</name>
<dbReference type="CDD" id="cd06577">
    <property type="entry name" value="PASTA_pknB"/>
    <property type="match status" value="4"/>
</dbReference>
<gene>
    <name evidence="2" type="ORF">SCALIN_C14_0106</name>
</gene>
<feature type="domain" description="PASTA" evidence="1">
    <location>
        <begin position="52"/>
        <end position="118"/>
    </location>
</feature>
<proteinExistence type="predicted"/>
<evidence type="ECO:0000259" key="1">
    <source>
        <dbReference type="PROSITE" id="PS51178"/>
    </source>
</evidence>
<dbReference type="Proteomes" id="UP000218542">
    <property type="component" value="Unassembled WGS sequence"/>
</dbReference>
<dbReference type="EMBL" id="BAOS01000014">
    <property type="protein sequence ID" value="GAX60840.1"/>
    <property type="molecule type" value="Genomic_DNA"/>
</dbReference>
<protein>
    <recommendedName>
        <fullName evidence="1">PASTA domain-containing protein</fullName>
    </recommendedName>
</protein>
<dbReference type="GO" id="GO:0005509">
    <property type="term" value="F:calcium ion binding"/>
    <property type="evidence" value="ECO:0007669"/>
    <property type="project" value="InterPro"/>
</dbReference>
<accession>A0A286TY95</accession>
<sequence length="461" mass="48681">MALKTDTDGDGVTDGIDINPCKGGNIIDCDDNCKDIPNPTQEDLDNDGVGDVCEIIIVPDVIGLSEADAEAAITGVGLIVGAKTPGLNENEKYDKVVSQNPAPGTEVFGSTQVDIEFSVVLIIVVPDVTGMEQGEAEETITGSDLTVGTVTIGYSEVVPKDHVISQYPLAGTIAEVGDTVSLVISAVSEIRTVPLLEGQCQIDAIETILSEAELVLGTIDTQYSDTVPADCVISQDPGPGTEVTVGSEVHITISIGQAPVAVPVVTELTLSEAQEVINAARLVIGSVSTAMSNTIPVGQIMGQTPVGGTEVTVGSAVDLVISYDTNYEDGKGWRRKGFDPGGTSNYPFDASPNPGGLNLLWQKPDLNNSVVLTSDLNGDEVLDIVASDGTVLVAYDGQGIELWKQQTSPRLCYIGDIDGDLQPEVFVTYKDNENHLKVTYTIRMEHLIRPWIEDKADLIAI</sequence>
<dbReference type="SMART" id="SM00740">
    <property type="entry name" value="PASTA"/>
    <property type="match status" value="4"/>
</dbReference>
<organism evidence="2 3">
    <name type="scientific">Candidatus Scalindua japonica</name>
    <dbReference type="NCBI Taxonomy" id="1284222"/>
    <lineage>
        <taxon>Bacteria</taxon>
        <taxon>Pseudomonadati</taxon>
        <taxon>Planctomycetota</taxon>
        <taxon>Candidatus Brocadiia</taxon>
        <taxon>Candidatus Brocadiales</taxon>
        <taxon>Candidatus Scalinduaceae</taxon>
        <taxon>Candidatus Scalindua</taxon>
    </lineage>
</organism>
<dbReference type="Pfam" id="PF03793">
    <property type="entry name" value="PASTA"/>
    <property type="match status" value="4"/>
</dbReference>
<feature type="domain" description="PASTA" evidence="1">
    <location>
        <begin position="119"/>
        <end position="186"/>
    </location>
</feature>
<dbReference type="OrthoDB" id="9803895at2"/>
<dbReference type="InterPro" id="IPR028974">
    <property type="entry name" value="TSP_type-3_rpt"/>
</dbReference>
<dbReference type="Gene3D" id="3.30.10.20">
    <property type="match status" value="4"/>
</dbReference>
<dbReference type="RefSeq" id="WP_096894235.1">
    <property type="nucleotide sequence ID" value="NZ_BAOS01000014.1"/>
</dbReference>
<keyword evidence="3" id="KW-1185">Reference proteome</keyword>
<dbReference type="InterPro" id="IPR005543">
    <property type="entry name" value="PASTA_dom"/>
</dbReference>
<evidence type="ECO:0000313" key="3">
    <source>
        <dbReference type="Proteomes" id="UP000218542"/>
    </source>
</evidence>
<evidence type="ECO:0000313" key="2">
    <source>
        <dbReference type="EMBL" id="GAX60840.1"/>
    </source>
</evidence>
<comment type="caution">
    <text evidence="2">The sequence shown here is derived from an EMBL/GenBank/DDBJ whole genome shotgun (WGS) entry which is preliminary data.</text>
</comment>
<dbReference type="SUPFAM" id="SSF103647">
    <property type="entry name" value="TSP type-3 repeat"/>
    <property type="match status" value="1"/>
</dbReference>
<dbReference type="PROSITE" id="PS51178">
    <property type="entry name" value="PASTA"/>
    <property type="match status" value="4"/>
</dbReference>
<feature type="domain" description="PASTA" evidence="1">
    <location>
        <begin position="187"/>
        <end position="255"/>
    </location>
</feature>
<reference evidence="2 3" key="1">
    <citation type="journal article" date="2017" name="Environ. Microbiol. Rep.">
        <title>Genetic diversity of marine anaerobic ammonium-oxidizing bacteria as revealed by genomic and proteomic analyses of 'Candidatus Scalindua japonica'.</title>
        <authorList>
            <person name="Oshiki M."/>
            <person name="Mizuto K."/>
            <person name="Kimura Z."/>
            <person name="Kindaichi T."/>
            <person name="Satoh H."/>
            <person name="Okabe S."/>
        </authorList>
    </citation>
    <scope>NUCLEOTIDE SEQUENCE [LARGE SCALE GENOMIC DNA]</scope>
    <source>
        <strain evidence="3">husup-a2</strain>
    </source>
</reference>